<dbReference type="InterPro" id="IPR000014">
    <property type="entry name" value="PAS"/>
</dbReference>
<feature type="domain" description="PAS" evidence="1">
    <location>
        <begin position="21"/>
        <end position="98"/>
    </location>
</feature>
<evidence type="ECO:0000259" key="2">
    <source>
        <dbReference type="PROSITE" id="PS50113"/>
    </source>
</evidence>
<dbReference type="CDD" id="cd01949">
    <property type="entry name" value="GGDEF"/>
    <property type="match status" value="1"/>
</dbReference>
<dbReference type="PANTHER" id="PTHR44757:SF2">
    <property type="entry name" value="BIOFILM ARCHITECTURE MAINTENANCE PROTEIN MBAA"/>
    <property type="match status" value="1"/>
</dbReference>
<dbReference type="EC" id="2.7.7.65" evidence="4"/>
<organism evidence="4 5">
    <name type="scientific">Faecalicatena faecalis</name>
    <dbReference type="NCBI Taxonomy" id="2726362"/>
    <lineage>
        <taxon>Bacteria</taxon>
        <taxon>Bacillati</taxon>
        <taxon>Bacillota</taxon>
        <taxon>Clostridia</taxon>
        <taxon>Lachnospirales</taxon>
        <taxon>Lachnospiraceae</taxon>
        <taxon>Faecalicatena</taxon>
    </lineage>
</organism>
<dbReference type="Pfam" id="PF08447">
    <property type="entry name" value="PAS_3"/>
    <property type="match status" value="2"/>
</dbReference>
<dbReference type="Pfam" id="PF00990">
    <property type="entry name" value="GGDEF"/>
    <property type="match status" value="1"/>
</dbReference>
<dbReference type="NCBIfam" id="TIGR00254">
    <property type="entry name" value="GGDEF"/>
    <property type="match status" value="1"/>
</dbReference>
<dbReference type="InterPro" id="IPR000160">
    <property type="entry name" value="GGDEF_dom"/>
</dbReference>
<dbReference type="InterPro" id="IPR013655">
    <property type="entry name" value="PAS_fold_3"/>
</dbReference>
<dbReference type="InterPro" id="IPR001610">
    <property type="entry name" value="PAC"/>
</dbReference>
<keyword evidence="4" id="KW-0548">Nucleotidyltransferase</keyword>
<dbReference type="SMART" id="SM00091">
    <property type="entry name" value="PAS"/>
    <property type="match status" value="2"/>
</dbReference>
<feature type="domain" description="GGDEF" evidence="3">
    <location>
        <begin position="311"/>
        <end position="442"/>
    </location>
</feature>
<dbReference type="NCBIfam" id="TIGR00229">
    <property type="entry name" value="sensory_box"/>
    <property type="match status" value="2"/>
</dbReference>
<dbReference type="InterPro" id="IPR052155">
    <property type="entry name" value="Biofilm_reg_signaling"/>
</dbReference>
<feature type="domain" description="PAS" evidence="1">
    <location>
        <begin position="152"/>
        <end position="225"/>
    </location>
</feature>
<proteinExistence type="predicted"/>
<dbReference type="PROSITE" id="PS50887">
    <property type="entry name" value="GGDEF"/>
    <property type="match status" value="1"/>
</dbReference>
<dbReference type="SMART" id="SM00267">
    <property type="entry name" value="GGDEF"/>
    <property type="match status" value="1"/>
</dbReference>
<dbReference type="CDD" id="cd00130">
    <property type="entry name" value="PAS"/>
    <property type="match status" value="2"/>
</dbReference>
<dbReference type="InterPro" id="IPR000700">
    <property type="entry name" value="PAS-assoc_C"/>
</dbReference>
<comment type="caution">
    <text evidence="4">The sequence shown here is derived from an EMBL/GenBank/DDBJ whole genome shotgun (WGS) entry which is preliminary data.</text>
</comment>
<evidence type="ECO:0000259" key="3">
    <source>
        <dbReference type="PROSITE" id="PS50887"/>
    </source>
</evidence>
<dbReference type="EMBL" id="JABACJ020000048">
    <property type="protein sequence ID" value="MBU3878763.1"/>
    <property type="molecule type" value="Genomic_DNA"/>
</dbReference>
<dbReference type="SMART" id="SM00086">
    <property type="entry name" value="PAC"/>
    <property type="match status" value="2"/>
</dbReference>
<dbReference type="PROSITE" id="PS50113">
    <property type="entry name" value="PAC"/>
    <property type="match status" value="1"/>
</dbReference>
<keyword evidence="5" id="KW-1185">Reference proteome</keyword>
<evidence type="ECO:0000259" key="1">
    <source>
        <dbReference type="PROSITE" id="PS50112"/>
    </source>
</evidence>
<dbReference type="PANTHER" id="PTHR44757">
    <property type="entry name" value="DIGUANYLATE CYCLASE DGCP"/>
    <property type="match status" value="1"/>
</dbReference>
<keyword evidence="4" id="KW-0808">Transferase</keyword>
<dbReference type="PROSITE" id="PS50112">
    <property type="entry name" value="PAS"/>
    <property type="match status" value="2"/>
</dbReference>
<protein>
    <submittedName>
        <fullName evidence="4">Diguanylate cyclase</fullName>
        <ecNumber evidence="4">2.7.7.65</ecNumber>
    </submittedName>
</protein>
<feature type="domain" description="PAC" evidence="2">
    <location>
        <begin position="228"/>
        <end position="280"/>
    </location>
</feature>
<dbReference type="RefSeq" id="WP_216245695.1">
    <property type="nucleotide sequence ID" value="NZ_JABACJ020000048.1"/>
</dbReference>
<reference evidence="4 5" key="1">
    <citation type="submission" date="2021-06" db="EMBL/GenBank/DDBJ databases">
        <title>Faecalicatena sp. nov. isolated from porcine feces.</title>
        <authorList>
            <person name="Oh B.S."/>
            <person name="Lee J.H."/>
        </authorList>
    </citation>
    <scope>NUCLEOTIDE SEQUENCE [LARGE SCALE GENOMIC DNA]</scope>
    <source>
        <strain evidence="4 5">AGMB00832</strain>
    </source>
</reference>
<gene>
    <name evidence="4" type="ORF">HGO97_023485</name>
</gene>
<accession>A0ABS6DAU2</accession>
<dbReference type="GO" id="GO:0052621">
    <property type="term" value="F:diguanylate cyclase activity"/>
    <property type="evidence" value="ECO:0007669"/>
    <property type="project" value="UniProtKB-EC"/>
</dbReference>
<dbReference type="Proteomes" id="UP000723714">
    <property type="component" value="Unassembled WGS sequence"/>
</dbReference>
<name>A0ABS6DAU2_9FIRM</name>
<sequence length="646" mass="74284">MDKEKKQMIYEGRTIEELLEENKNLNALIQNVPGGVMCCDADTEGGLELLEYSDGFLKLLGYTSEELKERYDNKFQRMIYEPDWEKTIQSVNEQMSKGNTKKIEYRLICGDGTLKVIYDQGQLVRRNGRDVFYCILTDVTEQRAIMKELKLSLERHRIILEQARDVIFEWDMESDTILWSDNWEKKFGYRPFESDVEVGILKSEHIYPEDRNVLVELCRRLQDNTTYAEEEARLQKLDGTFIWCRIRATLQTSKVANKKKVIGVIMDIDDEKKKAEMLKERAEKDTLTGVYNKGTMQTFANRYFSNMKQGEKAAFFMIDIDDFKYVNDFYGHLSGDALLAEIAAGLKRIFRRHDIIGRIGGDEFAVIMRNIPDKEVVGKKADEIMSIFKEYLKGEKCKFSASIGIAFLPDHGIDFETIYKNADIALYKAKASGKNNWKVYESGLQMEDVNSGTYAAKRSLENFDTIWQGEAGIISYVFSSLYSAPNVEKGIEGILKIVGTKYGASRSYIFECTDDGKCGYKTFEWCKDGIELREKKLQGLSKKIKKDYYSNFDKNGIFYCENVKKLPEKYCFLEEEEGVQSMLQCLIQDAGEARGFIGFHACEAGCYWTKSQIDTLVVIAQIISVFLAKSRMKALLSKLQPEQDGK</sequence>
<evidence type="ECO:0000313" key="4">
    <source>
        <dbReference type="EMBL" id="MBU3878763.1"/>
    </source>
</evidence>
<evidence type="ECO:0000313" key="5">
    <source>
        <dbReference type="Proteomes" id="UP000723714"/>
    </source>
</evidence>